<feature type="compositionally biased region" description="Low complexity" evidence="1">
    <location>
        <begin position="23"/>
        <end position="34"/>
    </location>
</feature>
<gene>
    <name evidence="2" type="ORF">CBOVIS_LOCUS6548</name>
</gene>
<reference evidence="2 3" key="1">
    <citation type="submission" date="2020-04" db="EMBL/GenBank/DDBJ databases">
        <authorList>
            <person name="Laetsch R D."/>
            <person name="Stevens L."/>
            <person name="Kumar S."/>
            <person name="Blaxter L. M."/>
        </authorList>
    </citation>
    <scope>NUCLEOTIDE SEQUENCE [LARGE SCALE GENOMIC DNA]</scope>
</reference>
<sequence length="117" mass="13142">MEADEWKLAKDEALEDDYDEETTTTTEATTTTEDPFGVQLSPISCKDGIINSLEDLLNYVASGWKYHVSNTDGVRQAWLKLDNATTRICSHMTDAHLSEIIIEPSHNSNDLAHKFLI</sequence>
<name>A0A8S1EX82_9PELO</name>
<feature type="region of interest" description="Disordered" evidence="1">
    <location>
        <begin position="1"/>
        <end position="35"/>
    </location>
</feature>
<accession>A0A8S1EX82</accession>
<protein>
    <submittedName>
        <fullName evidence="2">Uncharacterized protein</fullName>
    </submittedName>
</protein>
<keyword evidence="3" id="KW-1185">Reference proteome</keyword>
<comment type="caution">
    <text evidence="2">The sequence shown here is derived from an EMBL/GenBank/DDBJ whole genome shotgun (WGS) entry which is preliminary data.</text>
</comment>
<evidence type="ECO:0000256" key="1">
    <source>
        <dbReference type="SAM" id="MobiDB-lite"/>
    </source>
</evidence>
<feature type="compositionally biased region" description="Basic and acidic residues" evidence="1">
    <location>
        <begin position="1"/>
        <end position="12"/>
    </location>
</feature>
<proteinExistence type="predicted"/>
<feature type="compositionally biased region" description="Acidic residues" evidence="1">
    <location>
        <begin position="13"/>
        <end position="22"/>
    </location>
</feature>
<dbReference type="EMBL" id="CADEPM010000004">
    <property type="protein sequence ID" value="CAB3404168.1"/>
    <property type="molecule type" value="Genomic_DNA"/>
</dbReference>
<organism evidence="2 3">
    <name type="scientific">Caenorhabditis bovis</name>
    <dbReference type="NCBI Taxonomy" id="2654633"/>
    <lineage>
        <taxon>Eukaryota</taxon>
        <taxon>Metazoa</taxon>
        <taxon>Ecdysozoa</taxon>
        <taxon>Nematoda</taxon>
        <taxon>Chromadorea</taxon>
        <taxon>Rhabditida</taxon>
        <taxon>Rhabditina</taxon>
        <taxon>Rhabditomorpha</taxon>
        <taxon>Rhabditoidea</taxon>
        <taxon>Rhabditidae</taxon>
        <taxon>Peloderinae</taxon>
        <taxon>Caenorhabditis</taxon>
    </lineage>
</organism>
<dbReference type="OrthoDB" id="5868887at2759"/>
<dbReference type="Proteomes" id="UP000494206">
    <property type="component" value="Unassembled WGS sequence"/>
</dbReference>
<evidence type="ECO:0000313" key="2">
    <source>
        <dbReference type="EMBL" id="CAB3404168.1"/>
    </source>
</evidence>
<evidence type="ECO:0000313" key="3">
    <source>
        <dbReference type="Proteomes" id="UP000494206"/>
    </source>
</evidence>
<dbReference type="AlphaFoldDB" id="A0A8S1EX82"/>